<feature type="transmembrane region" description="Helical" evidence="11">
    <location>
        <begin position="197"/>
        <end position="216"/>
    </location>
</feature>
<evidence type="ECO:0000256" key="1">
    <source>
        <dbReference type="ARBA" id="ARBA00004651"/>
    </source>
</evidence>
<dbReference type="GO" id="GO:0005886">
    <property type="term" value="C:plasma membrane"/>
    <property type="evidence" value="ECO:0007669"/>
    <property type="project" value="UniProtKB-SubCell"/>
</dbReference>
<gene>
    <name evidence="14" type="ordered locus">Taci_0488</name>
</gene>
<keyword evidence="7 11" id="KW-1133">Transmembrane helix</keyword>
<feature type="transmembrane region" description="Helical" evidence="11">
    <location>
        <begin position="166"/>
        <end position="191"/>
    </location>
</feature>
<evidence type="ECO:0000313" key="15">
    <source>
        <dbReference type="Proteomes" id="UP000002030"/>
    </source>
</evidence>
<evidence type="ECO:0000256" key="4">
    <source>
        <dbReference type="ARBA" id="ARBA00022475"/>
    </source>
</evidence>
<protein>
    <recommendedName>
        <fullName evidence="3 10">Cell division protein FtsX</fullName>
    </recommendedName>
</protein>
<name>D1B8X1_THEAS</name>
<keyword evidence="9 10" id="KW-0131">Cell cycle</keyword>
<keyword evidence="6 11" id="KW-0812">Transmembrane</keyword>
<reference evidence="14 15" key="1">
    <citation type="journal article" date="2009" name="Stand. Genomic Sci.">
        <title>Complete genome sequence of Thermanaerovibrio acidaminovorans type strain (Su883).</title>
        <authorList>
            <person name="Chovatia M."/>
            <person name="Sikorski J."/>
            <person name="Schroder M."/>
            <person name="Lapidus A."/>
            <person name="Nolan M."/>
            <person name="Tice H."/>
            <person name="Glavina Del Rio T."/>
            <person name="Copeland A."/>
            <person name="Cheng J.F."/>
            <person name="Lucas S."/>
            <person name="Chen F."/>
            <person name="Bruce D."/>
            <person name="Goodwin L."/>
            <person name="Pitluck S."/>
            <person name="Ivanova N."/>
            <person name="Mavromatis K."/>
            <person name="Ovchinnikova G."/>
            <person name="Pati A."/>
            <person name="Chen A."/>
            <person name="Palaniappan K."/>
            <person name="Land M."/>
            <person name="Hauser L."/>
            <person name="Chang Y.J."/>
            <person name="Jeffries C.D."/>
            <person name="Chain P."/>
            <person name="Saunders E."/>
            <person name="Detter J.C."/>
            <person name="Brettin T."/>
            <person name="Rohde M."/>
            <person name="Goker M."/>
            <person name="Spring S."/>
            <person name="Bristow J."/>
            <person name="Markowitz V."/>
            <person name="Hugenholtz P."/>
            <person name="Kyrpides N.C."/>
            <person name="Klenk H.P."/>
            <person name="Eisen J.A."/>
        </authorList>
    </citation>
    <scope>NUCLEOTIDE SEQUENCE [LARGE SCALE GENOMIC DNA]</scope>
    <source>
        <strain evidence="15">ATCC 49978 / DSM 6589 / Su883</strain>
    </source>
</reference>
<evidence type="ECO:0000256" key="9">
    <source>
        <dbReference type="ARBA" id="ARBA00023306"/>
    </source>
</evidence>
<feature type="domain" description="FtsX extracellular" evidence="13">
    <location>
        <begin position="59"/>
        <end position="146"/>
    </location>
</feature>
<evidence type="ECO:0000256" key="10">
    <source>
        <dbReference type="PIRNR" id="PIRNR003097"/>
    </source>
</evidence>
<keyword evidence="5 10" id="KW-0132">Cell division</keyword>
<feature type="domain" description="ABC3 transporter permease C-terminal" evidence="12">
    <location>
        <begin position="170"/>
        <end position="282"/>
    </location>
</feature>
<dbReference type="EMBL" id="CP001818">
    <property type="protein sequence ID" value="ACZ18724.1"/>
    <property type="molecule type" value="Genomic_DNA"/>
</dbReference>
<dbReference type="STRING" id="525903.Taci_0488"/>
<dbReference type="PANTHER" id="PTHR47755">
    <property type="entry name" value="CELL DIVISION PROTEIN FTSX"/>
    <property type="match status" value="1"/>
</dbReference>
<keyword evidence="4 10" id="KW-1003">Cell membrane</keyword>
<feature type="transmembrane region" description="Helical" evidence="11">
    <location>
        <begin position="20"/>
        <end position="44"/>
    </location>
</feature>
<dbReference type="Pfam" id="PF18075">
    <property type="entry name" value="FtsX_ECD"/>
    <property type="match status" value="1"/>
</dbReference>
<dbReference type="OrthoDB" id="9812531at2"/>
<dbReference type="Gene3D" id="3.30.70.3040">
    <property type="match status" value="1"/>
</dbReference>
<evidence type="ECO:0000259" key="13">
    <source>
        <dbReference type="Pfam" id="PF18075"/>
    </source>
</evidence>
<dbReference type="PANTHER" id="PTHR47755:SF1">
    <property type="entry name" value="CELL DIVISION PROTEIN FTSX"/>
    <property type="match status" value="1"/>
</dbReference>
<dbReference type="AlphaFoldDB" id="D1B8X1"/>
<dbReference type="Pfam" id="PF02687">
    <property type="entry name" value="FtsX"/>
    <property type="match status" value="1"/>
</dbReference>
<keyword evidence="15" id="KW-1185">Reference proteome</keyword>
<dbReference type="InterPro" id="IPR003838">
    <property type="entry name" value="ABC3_permease_C"/>
</dbReference>
<accession>D1B8X1</accession>
<organism evidence="14 15">
    <name type="scientific">Thermanaerovibrio acidaminovorans (strain ATCC 49978 / DSM 6589 / Su883)</name>
    <name type="common">Selenomonas acidaminovorans</name>
    <dbReference type="NCBI Taxonomy" id="525903"/>
    <lineage>
        <taxon>Bacteria</taxon>
        <taxon>Thermotogati</taxon>
        <taxon>Synergistota</taxon>
        <taxon>Synergistia</taxon>
        <taxon>Synergistales</taxon>
        <taxon>Synergistaceae</taxon>
        <taxon>Thermanaerovibrio</taxon>
    </lineage>
</organism>
<evidence type="ECO:0000256" key="5">
    <source>
        <dbReference type="ARBA" id="ARBA00022618"/>
    </source>
</evidence>
<feature type="transmembrane region" description="Helical" evidence="11">
    <location>
        <begin position="260"/>
        <end position="283"/>
    </location>
</feature>
<dbReference type="EnsemblBacteria" id="ACZ18724">
    <property type="protein sequence ID" value="ACZ18724"/>
    <property type="gene ID" value="Taci_0488"/>
</dbReference>
<dbReference type="eggNOG" id="COG2177">
    <property type="taxonomic scope" value="Bacteria"/>
</dbReference>
<dbReference type="InterPro" id="IPR040690">
    <property type="entry name" value="FtsX_ECD"/>
</dbReference>
<evidence type="ECO:0000313" key="14">
    <source>
        <dbReference type="EMBL" id="ACZ18724.1"/>
    </source>
</evidence>
<evidence type="ECO:0000256" key="2">
    <source>
        <dbReference type="ARBA" id="ARBA00007379"/>
    </source>
</evidence>
<proteinExistence type="inferred from homology"/>
<evidence type="ECO:0000256" key="7">
    <source>
        <dbReference type="ARBA" id="ARBA00022989"/>
    </source>
</evidence>
<evidence type="ECO:0000256" key="3">
    <source>
        <dbReference type="ARBA" id="ARBA00021907"/>
    </source>
</evidence>
<evidence type="ECO:0000256" key="11">
    <source>
        <dbReference type="SAM" id="Phobius"/>
    </source>
</evidence>
<dbReference type="KEGG" id="tai:Taci_0488"/>
<comment type="subcellular location">
    <subcellularLocation>
        <location evidence="1">Cell membrane</location>
        <topology evidence="1">Multi-pass membrane protein</topology>
    </subcellularLocation>
</comment>
<evidence type="ECO:0000256" key="6">
    <source>
        <dbReference type="ARBA" id="ARBA00022692"/>
    </source>
</evidence>
<comment type="similarity">
    <text evidence="2 10">Belongs to the ABC-4 integral membrane protein family. FtsX subfamily.</text>
</comment>
<dbReference type="Proteomes" id="UP000002030">
    <property type="component" value="Chromosome"/>
</dbReference>
<keyword evidence="8 10" id="KW-0472">Membrane</keyword>
<sequence length="294" mass="32154">MGSFRYSVRDGLRLVFRHWGLSFLTLFTSAAVFYLMGASILFVLNTRHVVRNLEGELSIQAYMTPRADLEAVAKRIRSMPHVRAVEVITPAKALDRLKARLGSQVQAVTLLGENPLPPSVEVWVDKAASVPVVARELLTVEEVQDVVYAGKLAEKLSKLSRFAGRFSLGVLLVAIAASGVVLFNTIRIAVYSKEEEIAIMLMVGATPTFVAMPFIIQGVLLGSLGALLSSGMLAMSYKAAIERLKDFLPFLEFLNDPMLLLRLTGVLVAGGAVVSFISSFMAVERFIRRALKPL</sequence>
<dbReference type="InterPro" id="IPR004513">
    <property type="entry name" value="FtsX"/>
</dbReference>
<dbReference type="HOGENOM" id="CLU_073546_2_1_0"/>
<dbReference type="RefSeq" id="WP_012869240.1">
    <property type="nucleotide sequence ID" value="NC_013522.1"/>
</dbReference>
<dbReference type="PIRSF" id="PIRSF003097">
    <property type="entry name" value="FtsX"/>
    <property type="match status" value="1"/>
</dbReference>
<evidence type="ECO:0000256" key="8">
    <source>
        <dbReference type="ARBA" id="ARBA00023136"/>
    </source>
</evidence>
<evidence type="ECO:0000259" key="12">
    <source>
        <dbReference type="Pfam" id="PF02687"/>
    </source>
</evidence>
<dbReference type="GO" id="GO:0051301">
    <property type="term" value="P:cell division"/>
    <property type="evidence" value="ECO:0007669"/>
    <property type="project" value="UniProtKB-KW"/>
</dbReference>